<gene>
    <name evidence="2" type="ORF">V5R04_04670</name>
</gene>
<evidence type="ECO:0000259" key="1">
    <source>
        <dbReference type="Pfam" id="PF02464"/>
    </source>
</evidence>
<accession>A0AAU7DWJ1</accession>
<name>A0AAU7DWJ1_9MICO</name>
<evidence type="ECO:0000313" key="2">
    <source>
        <dbReference type="EMBL" id="XBH22522.1"/>
    </source>
</evidence>
<protein>
    <submittedName>
        <fullName evidence="2">CinA family protein</fullName>
    </submittedName>
</protein>
<dbReference type="EMBL" id="CP146203">
    <property type="protein sequence ID" value="XBH22522.1"/>
    <property type="molecule type" value="Genomic_DNA"/>
</dbReference>
<dbReference type="Gene3D" id="3.90.950.20">
    <property type="entry name" value="CinA-like"/>
    <property type="match status" value="1"/>
</dbReference>
<dbReference type="InterPro" id="IPR008136">
    <property type="entry name" value="CinA_C"/>
</dbReference>
<feature type="domain" description="CinA C-terminal" evidence="1">
    <location>
        <begin position="3"/>
        <end position="165"/>
    </location>
</feature>
<dbReference type="InterPro" id="IPR036653">
    <property type="entry name" value="CinA-like_C"/>
</dbReference>
<reference evidence="2" key="1">
    <citation type="submission" date="2024-02" db="EMBL/GenBank/DDBJ databases">
        <title>Tomenella chthoni gen. nov. sp. nov., a member of the family Jonesiaceae isolated from bat guano.</title>
        <authorList>
            <person name="Miller S.L."/>
            <person name="King J."/>
            <person name="Sankaranarayanan K."/>
            <person name="Lawson P.A."/>
        </authorList>
    </citation>
    <scope>NUCLEOTIDE SEQUENCE</scope>
    <source>
        <strain evidence="2">BS-20</strain>
    </source>
</reference>
<proteinExistence type="predicted"/>
<dbReference type="NCBIfam" id="TIGR00199">
    <property type="entry name" value="PncC_domain"/>
    <property type="match status" value="1"/>
</dbReference>
<sequence length="180" mass="18797">MENEVAHRLVQVLTEKKLTIGFAESLTGGLLADALISVPGASVVMRGSLVTYATDTKTSVLQVDPALIAVNSVIDPLVATQMANGALVALNCDITISTTGVAGPTSQDGHPVGEVYIGFAQRPSLGLFDERETLALSLGVLAKVDPENCRSNIRRATVRAALALALERLDPQDAPPSHDA</sequence>
<dbReference type="Pfam" id="PF02464">
    <property type="entry name" value="CinA"/>
    <property type="match status" value="1"/>
</dbReference>
<dbReference type="AlphaFoldDB" id="A0AAU7DWJ1"/>
<organism evidence="2">
    <name type="scientific">Jonesiaceae bacterium BS-20</name>
    <dbReference type="NCBI Taxonomy" id="3120821"/>
    <lineage>
        <taxon>Bacteria</taxon>
        <taxon>Bacillati</taxon>
        <taxon>Actinomycetota</taxon>
        <taxon>Actinomycetes</taxon>
        <taxon>Micrococcales</taxon>
        <taxon>Jonesiaceae</taxon>
    </lineage>
</organism>
<dbReference type="SUPFAM" id="SSF142433">
    <property type="entry name" value="CinA-like"/>
    <property type="match status" value="1"/>
</dbReference>